<dbReference type="EMBL" id="HBUE01128750">
    <property type="protein sequence ID" value="CAG6495466.1"/>
    <property type="molecule type" value="Transcribed_RNA"/>
</dbReference>
<feature type="region of interest" description="Disordered" evidence="1">
    <location>
        <begin position="43"/>
        <end position="109"/>
    </location>
</feature>
<sequence length="177" mass="20363">MCTVHGVNQRSKRNLERAHRIGVQKCSYRANVRSHKQQWFQEIRPNSSGGGFDQYQQRAQGQAATPEPHNHRLFRRLGDAGNEPVRESARVQPGSGHPDDPGRLQPCLPNDALRHHLVQRGHRQGKDEPEVLLSSRQQEHYARNQVRAGHRQLQRAQRDHQPRSQVSLVRQVEECGH</sequence>
<reference evidence="2" key="1">
    <citation type="submission" date="2021-05" db="EMBL/GenBank/DDBJ databases">
        <authorList>
            <person name="Alioto T."/>
            <person name="Alioto T."/>
            <person name="Gomez Garrido J."/>
        </authorList>
    </citation>
    <scope>NUCLEOTIDE SEQUENCE</scope>
</reference>
<evidence type="ECO:0000256" key="1">
    <source>
        <dbReference type="SAM" id="MobiDB-lite"/>
    </source>
</evidence>
<evidence type="ECO:0000313" key="2">
    <source>
        <dbReference type="EMBL" id="CAG6495466.1"/>
    </source>
</evidence>
<feature type="compositionally biased region" description="Polar residues" evidence="1">
    <location>
        <begin position="54"/>
        <end position="63"/>
    </location>
</feature>
<name>A0A8D8CL75_CULPI</name>
<dbReference type="EMBL" id="HBUE01128753">
    <property type="protein sequence ID" value="CAG6495469.1"/>
    <property type="molecule type" value="Transcribed_RNA"/>
</dbReference>
<proteinExistence type="predicted"/>
<accession>A0A8D8CL75</accession>
<dbReference type="AlphaFoldDB" id="A0A8D8CL75"/>
<protein>
    <submittedName>
        <fullName evidence="2">(northern house mosquito) hypothetical protein</fullName>
    </submittedName>
</protein>
<feature type="region of interest" description="Disordered" evidence="1">
    <location>
        <begin position="150"/>
        <end position="177"/>
    </location>
</feature>
<organism evidence="2">
    <name type="scientific">Culex pipiens</name>
    <name type="common">House mosquito</name>
    <dbReference type="NCBI Taxonomy" id="7175"/>
    <lineage>
        <taxon>Eukaryota</taxon>
        <taxon>Metazoa</taxon>
        <taxon>Ecdysozoa</taxon>
        <taxon>Arthropoda</taxon>
        <taxon>Hexapoda</taxon>
        <taxon>Insecta</taxon>
        <taxon>Pterygota</taxon>
        <taxon>Neoptera</taxon>
        <taxon>Endopterygota</taxon>
        <taxon>Diptera</taxon>
        <taxon>Nematocera</taxon>
        <taxon>Culicoidea</taxon>
        <taxon>Culicidae</taxon>
        <taxon>Culicinae</taxon>
        <taxon>Culicini</taxon>
        <taxon>Culex</taxon>
        <taxon>Culex</taxon>
    </lineage>
</organism>